<dbReference type="PROSITE" id="PS51747">
    <property type="entry name" value="CYT_DCMP_DEAMINASES_2"/>
    <property type="match status" value="1"/>
</dbReference>
<proteinExistence type="predicted"/>
<dbReference type="EMBL" id="SLXM01000001">
    <property type="protein sequence ID" value="TCP28163.1"/>
    <property type="molecule type" value="Genomic_DNA"/>
</dbReference>
<dbReference type="InterPro" id="IPR016193">
    <property type="entry name" value="Cytidine_deaminase-like"/>
</dbReference>
<dbReference type="InterPro" id="IPR002125">
    <property type="entry name" value="CMP_dCMP_dom"/>
</dbReference>
<keyword evidence="1" id="KW-0378">Hydrolase</keyword>
<evidence type="ECO:0000313" key="4">
    <source>
        <dbReference type="Proteomes" id="UP000294564"/>
    </source>
</evidence>
<dbReference type="PANTHER" id="PTHR11086">
    <property type="entry name" value="DEOXYCYTIDYLATE DEAMINASE-RELATED"/>
    <property type="match status" value="1"/>
</dbReference>
<organism evidence="3 4">
    <name type="scientific">Tenacibaculum skagerrakense</name>
    <dbReference type="NCBI Taxonomy" id="186571"/>
    <lineage>
        <taxon>Bacteria</taxon>
        <taxon>Pseudomonadati</taxon>
        <taxon>Bacteroidota</taxon>
        <taxon>Flavobacteriia</taxon>
        <taxon>Flavobacteriales</taxon>
        <taxon>Flavobacteriaceae</taxon>
        <taxon>Tenacibaculum</taxon>
    </lineage>
</organism>
<name>A0A4R2P0J7_9FLAO</name>
<evidence type="ECO:0000259" key="2">
    <source>
        <dbReference type="PROSITE" id="PS51747"/>
    </source>
</evidence>
<comment type="caution">
    <text evidence="3">The sequence shown here is derived from an EMBL/GenBank/DDBJ whole genome shotgun (WGS) entry which is preliminary data.</text>
</comment>
<dbReference type="Gene3D" id="3.40.50.300">
    <property type="entry name" value="P-loop containing nucleotide triphosphate hydrolases"/>
    <property type="match status" value="1"/>
</dbReference>
<sequence>MKLDEIYSLRSNFIVIGLTGRIGSGCSEIAELLSGTYEEIKEKGLRDFQTKETQGSTFIRKYNIVNNFIKNEGNWTPFELIKYRNVLFLYIVKNYGNDIDKYQVLFEKYLNDVNPKSDFKTSLSVLFQNHKNTIEEIKSLESFENIKKDDDLEKLDTIFFGDPFKKFCLNFSDIFKKHDYYLRLKLLHNISKNIRQSGDIIGNSEKDISKLYEIAGVINKVIKAKKHANKNNPTRIVIDSLRNSLEIMFFKERYSGFYMLATKDVLDNSKDRIFDKIPKSINETERLKITDKILKLDNQEYGTKDFSKGIFSSPDVENCIQKSDYHILNLKKNEITKYLNKYTPPYDKFNFLSREEQLIKLISLIIQPGLITPSSVERSMQVANSAKLNSGCISRNVGAAITDSHFHVKSIGWNDVAKGHTPCNLREAEDIIYVTDQKKTEINIHYSPFEMGNASDNSSFKYKNEKPGDFKEALSDYFKLSLESHKEDLKGKNCAFCFKTVHNHYEGEANQVHTRSLHAEENAMLQITKLGGQGVENGILFTTASPCELCSKKAYQLGIKTIYFIDPYPGISNDQILRGGRENTRPKMIPFSGAIGLAYHKCYDSFMSYKDEVTMTLEMEVENKIGIQFKELLKSIKKKDRHISALLDSSKTYNDNDVIAMISKMLKKEDEKRNNQDISSEDIF</sequence>
<dbReference type="GO" id="GO:0004132">
    <property type="term" value="F:dCMP deaminase activity"/>
    <property type="evidence" value="ECO:0007669"/>
    <property type="project" value="TreeGrafter"/>
</dbReference>
<dbReference type="PANTHER" id="PTHR11086:SF18">
    <property type="entry name" value="DEOXYCYTIDYLATE DEAMINASE"/>
    <property type="match status" value="1"/>
</dbReference>
<dbReference type="GO" id="GO:0005737">
    <property type="term" value="C:cytoplasm"/>
    <property type="evidence" value="ECO:0007669"/>
    <property type="project" value="TreeGrafter"/>
</dbReference>
<gene>
    <name evidence="3" type="ORF">EV195_101323</name>
</gene>
<evidence type="ECO:0000313" key="3">
    <source>
        <dbReference type="EMBL" id="TCP28163.1"/>
    </source>
</evidence>
<dbReference type="Gene3D" id="3.40.140.10">
    <property type="entry name" value="Cytidine Deaminase, domain 2"/>
    <property type="match status" value="1"/>
</dbReference>
<keyword evidence="4" id="KW-1185">Reference proteome</keyword>
<protein>
    <submittedName>
        <fullName evidence="3">Cytidine/deoxycytidylate deaminase-like protein</fullName>
    </submittedName>
</protein>
<dbReference type="OrthoDB" id="9788517at2"/>
<dbReference type="Pfam" id="PF00383">
    <property type="entry name" value="dCMP_cyt_deam_1"/>
    <property type="match status" value="1"/>
</dbReference>
<dbReference type="InterPro" id="IPR027417">
    <property type="entry name" value="P-loop_NTPase"/>
</dbReference>
<dbReference type="SUPFAM" id="SSF53927">
    <property type="entry name" value="Cytidine deaminase-like"/>
    <property type="match status" value="1"/>
</dbReference>
<dbReference type="AlphaFoldDB" id="A0A4R2P0J7"/>
<accession>A0A4R2P0J7</accession>
<reference evidence="3 4" key="1">
    <citation type="submission" date="2019-03" db="EMBL/GenBank/DDBJ databases">
        <title>Genomic Encyclopedia of Type Strains, Phase IV (KMG-IV): sequencing the most valuable type-strain genomes for metagenomic binning, comparative biology and taxonomic classification.</title>
        <authorList>
            <person name="Goeker M."/>
        </authorList>
    </citation>
    <scope>NUCLEOTIDE SEQUENCE [LARGE SCALE GENOMIC DNA]</scope>
    <source>
        <strain evidence="3 4">DSM 14836</strain>
    </source>
</reference>
<evidence type="ECO:0000256" key="1">
    <source>
        <dbReference type="ARBA" id="ARBA00022801"/>
    </source>
</evidence>
<dbReference type="InterPro" id="IPR015517">
    <property type="entry name" value="dCMP_deaminase-rel"/>
</dbReference>
<feature type="domain" description="CMP/dCMP-type deaminase" evidence="2">
    <location>
        <begin position="468"/>
        <end position="582"/>
    </location>
</feature>
<dbReference type="RefSeq" id="WP_132791971.1">
    <property type="nucleotide sequence ID" value="NZ_SLXM01000001.1"/>
</dbReference>
<dbReference type="Proteomes" id="UP000294564">
    <property type="component" value="Unassembled WGS sequence"/>
</dbReference>